<organism evidence="7 8">
    <name type="scientific">Tritrichomonas musculus</name>
    <dbReference type="NCBI Taxonomy" id="1915356"/>
    <lineage>
        <taxon>Eukaryota</taxon>
        <taxon>Metamonada</taxon>
        <taxon>Parabasalia</taxon>
        <taxon>Tritrichomonadida</taxon>
        <taxon>Tritrichomonadidae</taxon>
        <taxon>Tritrichomonas</taxon>
    </lineage>
</organism>
<reference evidence="7 8" key="1">
    <citation type="submission" date="2024-04" db="EMBL/GenBank/DDBJ databases">
        <title>Tritrichomonas musculus Genome.</title>
        <authorList>
            <person name="Alves-Ferreira E."/>
            <person name="Grigg M."/>
            <person name="Lorenzi H."/>
            <person name="Galac M."/>
        </authorList>
    </citation>
    <scope>NUCLEOTIDE SEQUENCE [LARGE SCALE GENOMIC DNA]</scope>
    <source>
        <strain evidence="7 8">EAF2021</strain>
    </source>
</reference>
<dbReference type="PANTHER" id="PTHR14324">
    <property type="entry name" value="CONDENSIN-2 COMPLEX SUBUNIT H2"/>
    <property type="match status" value="1"/>
</dbReference>
<comment type="subcellular location">
    <subcellularLocation>
        <location evidence="1">Nucleus</location>
    </subcellularLocation>
</comment>
<feature type="region of interest" description="Disordered" evidence="4">
    <location>
        <begin position="266"/>
        <end position="302"/>
    </location>
</feature>
<dbReference type="InterPro" id="IPR031739">
    <property type="entry name" value="Ncaph2"/>
</dbReference>
<evidence type="ECO:0000256" key="1">
    <source>
        <dbReference type="ARBA" id="ARBA00004123"/>
    </source>
</evidence>
<name>A0ABR2K2Q5_9EUKA</name>
<feature type="domain" description="Condensin-2 complex subunit H2 C-terminal" evidence="6">
    <location>
        <begin position="458"/>
        <end position="565"/>
    </location>
</feature>
<dbReference type="EMBL" id="JAPFFF010000007">
    <property type="protein sequence ID" value="KAK8885390.1"/>
    <property type="molecule type" value="Genomic_DNA"/>
</dbReference>
<accession>A0ABR2K2Q5</accession>
<comment type="caution">
    <text evidence="7">The sequence shown here is derived from an EMBL/GenBank/DDBJ whole genome shotgun (WGS) entry which is preliminary data.</text>
</comment>
<dbReference type="InterPro" id="IPR031737">
    <property type="entry name" value="CNDH2_C"/>
</dbReference>
<evidence type="ECO:0000256" key="4">
    <source>
        <dbReference type="SAM" id="MobiDB-lite"/>
    </source>
</evidence>
<sequence length="577" mass="66349">MSFETPPSSQSFDIEHLEDLLRPIREIAAVWDIPLKEYLDSYLNDLSNVDLSKDFDPKMLNFSQAGLFLQGSTNVLAKKVKNLYDLVINSSASNSENNENNTEQKKRKKKVIEFVVDDKLVDIDDLVECDPTMKNDADQSQFEITTMPKIPFCLLSSLDSSKSSGNSYRINEVPSQDYCVILLDKSIKFNETENAYKSDESDQTIPSILNDDYNLNNSASFQSPQRIDNLLDSENLEKPDMINIPENNENAENNDVIKELEDNKNANDDQINNNLLEEIPVPPELPDDKGKYEEEEEVQESDPKAFTMLDPNSTELQFTSRPFKKMKKIRIPTTFLDDKRKAKKVTKKPFHDGIFIEIFEKGKRYREKRTKEEDKEALEILIPEESGLDHVLKDIDTFIEPPLPPIDLSTDFYDPNSQKNDFNGYGEYDGNPINNEIIIDNNDDDEINNLNNVETTDYRAKCQEIINRLIQMGKMQVHQTHTAEVLENWEKKVTPILEEEVKHKPFFVPDVQEWVKDTLMSHNGSIYFRDLTSNVYDFEISRIFLAILMLGNAGEVILPSETPPTITNDFLIKLAVK</sequence>
<comment type="similarity">
    <text evidence="2">Belongs to the CND2 H2 (condensin-2 subunit 2) family.</text>
</comment>
<evidence type="ECO:0000313" key="8">
    <source>
        <dbReference type="Proteomes" id="UP001470230"/>
    </source>
</evidence>
<proteinExistence type="inferred from homology"/>
<evidence type="ECO:0000259" key="6">
    <source>
        <dbReference type="Pfam" id="PF16858"/>
    </source>
</evidence>
<dbReference type="PANTHER" id="PTHR14324:SF3">
    <property type="entry name" value="CONDENSIN-2 COMPLEX SUBUNIT H2"/>
    <property type="match status" value="1"/>
</dbReference>
<keyword evidence="3" id="KW-0539">Nucleus</keyword>
<dbReference type="Proteomes" id="UP001470230">
    <property type="component" value="Unassembled WGS sequence"/>
</dbReference>
<evidence type="ECO:0000259" key="5">
    <source>
        <dbReference type="Pfam" id="PF06278"/>
    </source>
</evidence>
<gene>
    <name evidence="7" type="ORF">M9Y10_040838</name>
</gene>
<protein>
    <submittedName>
        <fullName evidence="7">Condensin-2 complex subunit H2</fullName>
    </submittedName>
</protein>
<evidence type="ECO:0000313" key="7">
    <source>
        <dbReference type="EMBL" id="KAK8885390.1"/>
    </source>
</evidence>
<evidence type="ECO:0000256" key="3">
    <source>
        <dbReference type="ARBA" id="ARBA00023242"/>
    </source>
</evidence>
<dbReference type="Pfam" id="PF16858">
    <property type="entry name" value="CNDH2_C"/>
    <property type="match status" value="1"/>
</dbReference>
<dbReference type="Pfam" id="PF06278">
    <property type="entry name" value="CNDH2_N"/>
    <property type="match status" value="1"/>
</dbReference>
<evidence type="ECO:0000256" key="2">
    <source>
        <dbReference type="ARBA" id="ARBA00007844"/>
    </source>
</evidence>
<feature type="compositionally biased region" description="Low complexity" evidence="4">
    <location>
        <begin position="268"/>
        <end position="279"/>
    </location>
</feature>
<dbReference type="InterPro" id="IPR009378">
    <property type="entry name" value="H2_N"/>
</dbReference>
<keyword evidence="8" id="KW-1185">Reference proteome</keyword>
<feature type="domain" description="Condensin II complex subunit H2 N-terminal" evidence="5">
    <location>
        <begin position="17"/>
        <end position="126"/>
    </location>
</feature>